<dbReference type="Gene3D" id="3.40.50.620">
    <property type="entry name" value="HUPs"/>
    <property type="match status" value="1"/>
</dbReference>
<gene>
    <name evidence="9 13" type="primary">argS</name>
    <name evidence="13" type="ORF">GCM10007879_25790</name>
</gene>
<dbReference type="InterPro" id="IPR008909">
    <property type="entry name" value="DALR_anticod-bd"/>
</dbReference>
<name>A0ABQ5USS0_9HYPH</name>
<evidence type="ECO:0000313" key="14">
    <source>
        <dbReference type="Proteomes" id="UP001161405"/>
    </source>
</evidence>
<dbReference type="EC" id="6.1.1.19" evidence="9"/>
<dbReference type="InterPro" id="IPR005148">
    <property type="entry name" value="Arg-tRNA-synth_N"/>
</dbReference>
<dbReference type="GO" id="GO:0016874">
    <property type="term" value="F:ligase activity"/>
    <property type="evidence" value="ECO:0007669"/>
    <property type="project" value="UniProtKB-KW"/>
</dbReference>
<sequence length="586" mass="64636">MDAFAVFRNRVEEKLINLFPELSDNKQALSRFVVEPPRDASHGDLSCNAAMVLSKVLKSNPRAIAEKLVAEFANDEQVEKIDVAGPGFINFTLTPDVWQSVIADANKQGADYGRPEVAPVGKVNVEYVSANPTGPLHVGHTRGAVFGDALASLMDFCRYDITREYYINDAGGQITVLANSAYLRYCEALGDDIGEIPAGLYPGKYLIPVGQALAEKFGDSLKSMDETERETTIRPVVLELMMDLVRDDLKKLGIKHDLFFSEASLHGGGNGGDIKETLDWLGEEGLVYQGTLEAPKGKTPEDWEDREQTLFKASDFGDDTDRALVKSDGTYTYFAADIAYHRNKYLRGFNSQIVVLGADHAGYIKRLSAAGKAVSGGEAEVDVKICQLVNLLRNGEPAKMSKRSGNFVTMAQLVDEVGADVVRFIMLFRRNEAQLDFDFDLVTQQTRENPVFYVQYAHARACSAFRNAARDVPELDVSLEALQKADLSKLSHPAEISLLKTMGQFPRAIEAAAAAHEPHRVAFYVHELAAAFHAFWTKGKEEPQLRFVNHEDRTITLARLAMVNAVRQILRNGLSILGVSAPEELS</sequence>
<evidence type="ECO:0000256" key="10">
    <source>
        <dbReference type="RuleBase" id="RU363038"/>
    </source>
</evidence>
<evidence type="ECO:0000256" key="1">
    <source>
        <dbReference type="ARBA" id="ARBA00005594"/>
    </source>
</evidence>
<dbReference type="InterPro" id="IPR001412">
    <property type="entry name" value="aa-tRNA-synth_I_CS"/>
</dbReference>
<evidence type="ECO:0000256" key="4">
    <source>
        <dbReference type="ARBA" id="ARBA00022741"/>
    </source>
</evidence>
<dbReference type="SMART" id="SM01016">
    <property type="entry name" value="Arg_tRNA_synt_N"/>
    <property type="match status" value="1"/>
</dbReference>
<keyword evidence="14" id="KW-1185">Reference proteome</keyword>
<dbReference type="InterPro" id="IPR036695">
    <property type="entry name" value="Arg-tRNA-synth_N_sf"/>
</dbReference>
<dbReference type="EMBL" id="BSNI01000002">
    <property type="protein sequence ID" value="GLQ18330.1"/>
    <property type="molecule type" value="Genomic_DNA"/>
</dbReference>
<proteinExistence type="inferred from homology"/>
<dbReference type="Pfam" id="PF05746">
    <property type="entry name" value="DALR_1"/>
    <property type="match status" value="1"/>
</dbReference>
<accession>A0ABQ5USS0</accession>
<evidence type="ECO:0000256" key="7">
    <source>
        <dbReference type="ARBA" id="ARBA00023146"/>
    </source>
</evidence>
<dbReference type="Pfam" id="PF03485">
    <property type="entry name" value="Arg_tRNA_synt_N"/>
    <property type="match status" value="1"/>
</dbReference>
<dbReference type="RefSeq" id="WP_284365193.1">
    <property type="nucleotide sequence ID" value="NZ_BSNI01000002.1"/>
</dbReference>
<evidence type="ECO:0000256" key="5">
    <source>
        <dbReference type="ARBA" id="ARBA00022840"/>
    </source>
</evidence>
<feature type="domain" description="DALR anticodon binding" evidence="11">
    <location>
        <begin position="454"/>
        <end position="585"/>
    </location>
</feature>
<keyword evidence="7 9" id="KW-0030">Aminoacyl-tRNA synthetase</keyword>
<dbReference type="Gene3D" id="3.30.1360.70">
    <property type="entry name" value="Arginyl tRNA synthetase N-terminal domain"/>
    <property type="match status" value="1"/>
</dbReference>
<keyword evidence="2 9" id="KW-0963">Cytoplasm</keyword>
<comment type="caution">
    <text evidence="13">The sequence shown here is derived from an EMBL/GenBank/DDBJ whole genome shotgun (WGS) entry which is preliminary data.</text>
</comment>
<dbReference type="Proteomes" id="UP001161405">
    <property type="component" value="Unassembled WGS sequence"/>
</dbReference>
<organism evidence="13 14">
    <name type="scientific">Maritalea porphyrae</name>
    <dbReference type="NCBI Taxonomy" id="880732"/>
    <lineage>
        <taxon>Bacteria</taxon>
        <taxon>Pseudomonadati</taxon>
        <taxon>Pseudomonadota</taxon>
        <taxon>Alphaproteobacteria</taxon>
        <taxon>Hyphomicrobiales</taxon>
        <taxon>Devosiaceae</taxon>
        <taxon>Maritalea</taxon>
    </lineage>
</organism>
<evidence type="ECO:0000256" key="9">
    <source>
        <dbReference type="HAMAP-Rule" id="MF_00123"/>
    </source>
</evidence>
<evidence type="ECO:0000259" key="11">
    <source>
        <dbReference type="SMART" id="SM00836"/>
    </source>
</evidence>
<keyword evidence="3 9" id="KW-0436">Ligase</keyword>
<keyword evidence="5 9" id="KW-0067">ATP-binding</keyword>
<evidence type="ECO:0000256" key="6">
    <source>
        <dbReference type="ARBA" id="ARBA00022917"/>
    </source>
</evidence>
<keyword evidence="6 9" id="KW-0648">Protein biosynthesis</keyword>
<evidence type="ECO:0000256" key="2">
    <source>
        <dbReference type="ARBA" id="ARBA00022490"/>
    </source>
</evidence>
<evidence type="ECO:0000259" key="12">
    <source>
        <dbReference type="SMART" id="SM01016"/>
    </source>
</evidence>
<dbReference type="PANTHER" id="PTHR11956">
    <property type="entry name" value="ARGINYL-TRNA SYNTHETASE"/>
    <property type="match status" value="1"/>
</dbReference>
<feature type="domain" description="Arginyl tRNA synthetase N-terminal" evidence="12">
    <location>
        <begin position="5"/>
        <end position="93"/>
    </location>
</feature>
<dbReference type="Gene3D" id="1.10.730.10">
    <property type="entry name" value="Isoleucyl-tRNA Synthetase, Domain 1"/>
    <property type="match status" value="1"/>
</dbReference>
<dbReference type="CDD" id="cd00671">
    <property type="entry name" value="ArgRS_core"/>
    <property type="match status" value="1"/>
</dbReference>
<dbReference type="SUPFAM" id="SSF52374">
    <property type="entry name" value="Nucleotidylyl transferase"/>
    <property type="match status" value="1"/>
</dbReference>
<feature type="short sequence motif" description="'HIGH' region" evidence="9">
    <location>
        <begin position="130"/>
        <end position="140"/>
    </location>
</feature>
<dbReference type="Pfam" id="PF00750">
    <property type="entry name" value="tRNA-synt_1d"/>
    <property type="match status" value="2"/>
</dbReference>
<dbReference type="PANTHER" id="PTHR11956:SF5">
    <property type="entry name" value="ARGININE--TRNA LIGASE, CYTOPLASMIC"/>
    <property type="match status" value="1"/>
</dbReference>
<dbReference type="PROSITE" id="PS00178">
    <property type="entry name" value="AA_TRNA_LIGASE_I"/>
    <property type="match status" value="1"/>
</dbReference>
<comment type="subcellular location">
    <subcellularLocation>
        <location evidence="9">Cytoplasm</location>
    </subcellularLocation>
</comment>
<evidence type="ECO:0000256" key="8">
    <source>
        <dbReference type="ARBA" id="ARBA00049339"/>
    </source>
</evidence>
<evidence type="ECO:0000256" key="3">
    <source>
        <dbReference type="ARBA" id="ARBA00022598"/>
    </source>
</evidence>
<dbReference type="InterPro" id="IPR014729">
    <property type="entry name" value="Rossmann-like_a/b/a_fold"/>
</dbReference>
<comment type="similarity">
    <text evidence="1 9 10">Belongs to the class-I aminoacyl-tRNA synthetase family.</text>
</comment>
<dbReference type="PRINTS" id="PR01038">
    <property type="entry name" value="TRNASYNTHARG"/>
</dbReference>
<comment type="catalytic activity">
    <reaction evidence="8 9">
        <text>tRNA(Arg) + L-arginine + ATP = L-arginyl-tRNA(Arg) + AMP + diphosphate</text>
        <dbReference type="Rhea" id="RHEA:20301"/>
        <dbReference type="Rhea" id="RHEA-COMP:9658"/>
        <dbReference type="Rhea" id="RHEA-COMP:9673"/>
        <dbReference type="ChEBI" id="CHEBI:30616"/>
        <dbReference type="ChEBI" id="CHEBI:32682"/>
        <dbReference type="ChEBI" id="CHEBI:33019"/>
        <dbReference type="ChEBI" id="CHEBI:78442"/>
        <dbReference type="ChEBI" id="CHEBI:78513"/>
        <dbReference type="ChEBI" id="CHEBI:456215"/>
        <dbReference type="EC" id="6.1.1.19"/>
    </reaction>
</comment>
<reference evidence="13" key="2">
    <citation type="submission" date="2023-01" db="EMBL/GenBank/DDBJ databases">
        <title>Draft genome sequence of Maritalea porphyrae strain NBRC 107169.</title>
        <authorList>
            <person name="Sun Q."/>
            <person name="Mori K."/>
        </authorList>
    </citation>
    <scope>NUCLEOTIDE SEQUENCE</scope>
    <source>
        <strain evidence="13">NBRC 107169</strain>
    </source>
</reference>
<dbReference type="NCBIfam" id="TIGR00456">
    <property type="entry name" value="argS"/>
    <property type="match status" value="1"/>
</dbReference>
<dbReference type="HAMAP" id="MF_00123">
    <property type="entry name" value="Arg_tRNA_synth"/>
    <property type="match status" value="1"/>
</dbReference>
<keyword evidence="4 9" id="KW-0547">Nucleotide-binding</keyword>
<dbReference type="SUPFAM" id="SSF47323">
    <property type="entry name" value="Anticodon-binding domain of a subclass of class I aminoacyl-tRNA synthetases"/>
    <property type="match status" value="1"/>
</dbReference>
<dbReference type="InterPro" id="IPR001278">
    <property type="entry name" value="Arg-tRNA-ligase"/>
</dbReference>
<dbReference type="InterPro" id="IPR009080">
    <property type="entry name" value="tRNAsynth_Ia_anticodon-bd"/>
</dbReference>
<dbReference type="SMART" id="SM00836">
    <property type="entry name" value="DALR_1"/>
    <property type="match status" value="1"/>
</dbReference>
<dbReference type="SUPFAM" id="SSF55190">
    <property type="entry name" value="Arginyl-tRNA synthetase (ArgRS), N-terminal 'additional' domain"/>
    <property type="match status" value="1"/>
</dbReference>
<protein>
    <recommendedName>
        <fullName evidence="9">Arginine--tRNA ligase</fullName>
        <ecNumber evidence="9">6.1.1.19</ecNumber>
    </recommendedName>
    <alternativeName>
        <fullName evidence="9">Arginyl-tRNA synthetase</fullName>
        <shortName evidence="9">ArgRS</shortName>
    </alternativeName>
</protein>
<comment type="subunit">
    <text evidence="9">Monomer.</text>
</comment>
<reference evidence="13" key="1">
    <citation type="journal article" date="2014" name="Int. J. Syst. Evol. Microbiol.">
        <title>Complete genome of a new Firmicutes species belonging to the dominant human colonic microbiota ('Ruminococcus bicirculans') reveals two chromosomes and a selective capacity to utilize plant glucans.</title>
        <authorList>
            <consortium name="NISC Comparative Sequencing Program"/>
            <person name="Wegmann U."/>
            <person name="Louis P."/>
            <person name="Goesmann A."/>
            <person name="Henrissat B."/>
            <person name="Duncan S.H."/>
            <person name="Flint H.J."/>
        </authorList>
    </citation>
    <scope>NUCLEOTIDE SEQUENCE</scope>
    <source>
        <strain evidence="13">NBRC 107169</strain>
    </source>
</reference>
<evidence type="ECO:0000313" key="13">
    <source>
        <dbReference type="EMBL" id="GLQ18330.1"/>
    </source>
</evidence>
<dbReference type="InterPro" id="IPR035684">
    <property type="entry name" value="ArgRS_core"/>
</dbReference>